<proteinExistence type="predicted"/>
<dbReference type="EMBL" id="CAJVQA010001882">
    <property type="protein sequence ID" value="CAG8529700.1"/>
    <property type="molecule type" value="Genomic_DNA"/>
</dbReference>
<sequence>MFIVYAAEIEGAECKHFYALLSLVDIRLPPYDKINLYLLLQEMMPEESKRQNIRKLQDNIVEKENTNPREECHK</sequence>
<reference evidence="2" key="1">
    <citation type="submission" date="2021-06" db="EMBL/GenBank/DDBJ databases">
        <authorList>
            <person name="Kallberg Y."/>
            <person name="Tangrot J."/>
            <person name="Rosling A."/>
        </authorList>
    </citation>
    <scope>NUCLEOTIDE SEQUENCE</scope>
    <source>
        <strain evidence="2">FL966</strain>
    </source>
</reference>
<accession>A0A9N9FEF2</accession>
<gene>
    <name evidence="2" type="ORF">CPELLU_LOCUS3784</name>
</gene>
<dbReference type="Proteomes" id="UP000789759">
    <property type="component" value="Unassembled WGS sequence"/>
</dbReference>
<keyword evidence="3" id="KW-1185">Reference proteome</keyword>
<dbReference type="AlphaFoldDB" id="A0A9N9FEF2"/>
<evidence type="ECO:0000313" key="2">
    <source>
        <dbReference type="EMBL" id="CAG8529700.1"/>
    </source>
</evidence>
<organism evidence="2 3">
    <name type="scientific">Cetraspora pellucida</name>
    <dbReference type="NCBI Taxonomy" id="1433469"/>
    <lineage>
        <taxon>Eukaryota</taxon>
        <taxon>Fungi</taxon>
        <taxon>Fungi incertae sedis</taxon>
        <taxon>Mucoromycota</taxon>
        <taxon>Glomeromycotina</taxon>
        <taxon>Glomeromycetes</taxon>
        <taxon>Diversisporales</taxon>
        <taxon>Gigasporaceae</taxon>
        <taxon>Cetraspora</taxon>
    </lineage>
</organism>
<comment type="caution">
    <text evidence="2">The sequence shown here is derived from an EMBL/GenBank/DDBJ whole genome shotgun (WGS) entry which is preliminary data.</text>
</comment>
<evidence type="ECO:0000313" key="3">
    <source>
        <dbReference type="Proteomes" id="UP000789759"/>
    </source>
</evidence>
<evidence type="ECO:0000256" key="1">
    <source>
        <dbReference type="SAM" id="MobiDB-lite"/>
    </source>
</evidence>
<name>A0A9N9FEF2_9GLOM</name>
<feature type="region of interest" description="Disordered" evidence="1">
    <location>
        <begin position="54"/>
        <end position="74"/>
    </location>
</feature>
<protein>
    <submittedName>
        <fullName evidence="2">15637_t:CDS:1</fullName>
    </submittedName>
</protein>